<proteinExistence type="inferred from homology"/>
<dbReference type="RefSeq" id="XP_014183230.1">
    <property type="nucleotide sequence ID" value="XM_014327755.1"/>
</dbReference>
<dbReference type="GO" id="GO:0032585">
    <property type="term" value="C:multivesicular body membrane"/>
    <property type="evidence" value="ECO:0007669"/>
    <property type="project" value="UniProtKB-SubCell"/>
</dbReference>
<dbReference type="GO" id="GO:0000329">
    <property type="term" value="C:fungal-type vacuole membrane"/>
    <property type="evidence" value="ECO:0007669"/>
    <property type="project" value="TreeGrafter"/>
</dbReference>
<evidence type="ECO:0000256" key="3">
    <source>
        <dbReference type="RuleBase" id="RU367048"/>
    </source>
</evidence>
<feature type="domain" description="FUZ/MON1/HPS1 first Longin" evidence="5">
    <location>
        <begin position="117"/>
        <end position="204"/>
    </location>
</feature>
<dbReference type="Pfam" id="PF19038">
    <property type="entry name" value="Fuz_longin_3"/>
    <property type="match status" value="1"/>
</dbReference>
<evidence type="ECO:0000256" key="2">
    <source>
        <dbReference type="ARBA" id="ARBA00018132"/>
    </source>
</evidence>
<evidence type="ECO:0000259" key="6">
    <source>
        <dbReference type="Pfam" id="PF19037"/>
    </source>
</evidence>
<dbReference type="Pfam" id="PF19036">
    <property type="entry name" value="Fuz_longin_1"/>
    <property type="match status" value="1"/>
</dbReference>
<dbReference type="PANTHER" id="PTHR13027">
    <property type="entry name" value="SAND PROTEIN-RELATED"/>
    <property type="match status" value="1"/>
</dbReference>
<evidence type="ECO:0000313" key="8">
    <source>
        <dbReference type="EMBL" id="EJT52076.1"/>
    </source>
</evidence>
<comment type="subcellular location">
    <subcellularLocation>
        <location evidence="3">Endosome</location>
        <location evidence="3">Multivesicular body membrane</location>
        <topology evidence="3">Peripheral membrane protein</topology>
    </subcellularLocation>
    <subcellularLocation>
        <location evidence="1 3">Prevacuolar compartment membrane</location>
        <topology evidence="1 3">Peripheral membrane protein</topology>
    </subcellularLocation>
    <subcellularLocation>
        <location evidence="3">Vacuole membrane</location>
        <topology evidence="3">Peripheral membrane protein</topology>
    </subcellularLocation>
</comment>
<feature type="compositionally biased region" description="Basic and acidic residues" evidence="4">
    <location>
        <begin position="64"/>
        <end position="74"/>
    </location>
</feature>
<feature type="domain" description="FUZ/MON1/HPS1 second Longin" evidence="6">
    <location>
        <begin position="223"/>
        <end position="281"/>
    </location>
</feature>
<comment type="caution">
    <text evidence="8">The sequence shown here is derived from an EMBL/GenBank/DDBJ whole genome shotgun (WGS) entry which is preliminary data.</text>
</comment>
<comment type="similarity">
    <text evidence="3">Belongs to the MON1/SAND family.</text>
</comment>
<feature type="domain" description="FUZ/MON1/HPS1 third Longin" evidence="7">
    <location>
        <begin position="325"/>
        <end position="429"/>
    </location>
</feature>
<dbReference type="InterPro" id="IPR043972">
    <property type="entry name" value="FUZ/MON1/HPS1_longin_1"/>
</dbReference>
<keyword evidence="3" id="KW-0472">Membrane</keyword>
<keyword evidence="3" id="KW-0653">Protein transport</keyword>
<dbReference type="EMBL" id="ALBS01000036">
    <property type="protein sequence ID" value="EJT52076.1"/>
    <property type="molecule type" value="Genomic_DNA"/>
</dbReference>
<comment type="function">
    <text evidence="3">Required for multiple vacuole delivery pathways including the cytoplasm to vacuole transport (Cvt), autophagy, pexophagy and endocytosis.</text>
</comment>
<organism evidence="8 9">
    <name type="scientific">Trichosporon asahii var. asahii (strain ATCC 90039 / CBS 2479 / JCM 2466 / KCTC 7840 / NBRC 103889/ NCYC 2677 / UAMH 7654)</name>
    <name type="common">Yeast</name>
    <dbReference type="NCBI Taxonomy" id="1186058"/>
    <lineage>
        <taxon>Eukaryota</taxon>
        <taxon>Fungi</taxon>
        <taxon>Dikarya</taxon>
        <taxon>Basidiomycota</taxon>
        <taxon>Agaricomycotina</taxon>
        <taxon>Tremellomycetes</taxon>
        <taxon>Trichosporonales</taxon>
        <taxon>Trichosporonaceae</taxon>
        <taxon>Trichosporon</taxon>
    </lineage>
</organism>
<keyword evidence="3" id="KW-0813">Transport</keyword>
<accession>J5TQ33</accession>
<dbReference type="OrthoDB" id="272411at2759"/>
<keyword evidence="3" id="KW-0926">Vacuole</keyword>
<name>J5TQ33_TRIAS</name>
<dbReference type="HOGENOM" id="CLU_014574_2_0_1"/>
<dbReference type="GO" id="GO:0035658">
    <property type="term" value="C:Mon1-Ccz1 complex"/>
    <property type="evidence" value="ECO:0007669"/>
    <property type="project" value="TreeGrafter"/>
</dbReference>
<dbReference type="VEuPathDB" id="FungiDB:A1Q1_06706"/>
<dbReference type="InterPro" id="IPR043971">
    <property type="entry name" value="FUZ/MON1/HPS1_longin_2"/>
</dbReference>
<dbReference type="KEGG" id="tasa:A1Q1_06706"/>
<feature type="region of interest" description="Disordered" evidence="4">
    <location>
        <begin position="1"/>
        <end position="89"/>
    </location>
</feature>
<reference evidence="8 9" key="1">
    <citation type="journal article" date="2012" name="Eukaryot. Cell">
        <title>Draft genome sequence of CBS 2479, the standard type strain of Trichosporon asahii.</title>
        <authorList>
            <person name="Yang R.Y."/>
            <person name="Li H.T."/>
            <person name="Zhu H."/>
            <person name="Zhou G.P."/>
            <person name="Wang M."/>
            <person name="Wang L."/>
        </authorList>
    </citation>
    <scope>NUCLEOTIDE SEQUENCE [LARGE SCALE GENOMIC DNA]</scope>
    <source>
        <strain evidence="9">ATCC 90039 / CBS 2479 / JCM 2466 / KCTC 7840 / NCYC 2677 / UAMH 7654</strain>
    </source>
</reference>
<evidence type="ECO:0000259" key="7">
    <source>
        <dbReference type="Pfam" id="PF19038"/>
    </source>
</evidence>
<dbReference type="InterPro" id="IPR043970">
    <property type="entry name" value="FUZ/MON1/HPS1_longin_3"/>
</dbReference>
<sequence length="440" mass="48034">MSAEAPEREPCSGTSTPATPPRARSPYPLALTPSKATVSAASAIASPGEPSPRLLPSTPPTPDVRSKGKGKELQAQDEEAVGKLSVSSDARSELRQQLLREKSWRPSPGRSRASSSAISAKAQALISIFQTEDDAPRMIKHGDSKVVFNIKENLYFFAVSDWGEPEYIILSVVSAAQLQRAFQRRSNFDPSRLLEGSEGFLKHLVGSCQDNLTFMTSTLEVLRMPPALRDTAAAALMPPSKFKFNTAGFVHAYISYVTDSVGLVFISADRNAFESLSQWRVSVEAQLIKDGSLEKIEACVKQHSYAVGECYSFSQLTPGAIGAPGLRHFVYKSRGLIQSTAPEWEEPYGPDSADRKRLITLYQRAQDALYARSGQQTPLKLVYLATNNEAVLGWLTKPFELYVAVSPKLSMSAVVGAANRVAKWVAAEESRLFLKDAPVF</sequence>
<gene>
    <name evidence="8" type="ORF">A1Q1_06706</name>
</gene>
<dbReference type="PANTHER" id="PTHR13027:SF7">
    <property type="entry name" value="VACUOLAR FUSION PROTEIN MON1 HOMOLOG"/>
    <property type="match status" value="1"/>
</dbReference>
<dbReference type="GeneID" id="25990218"/>
<dbReference type="InterPro" id="IPR004353">
    <property type="entry name" value="Mon1"/>
</dbReference>
<evidence type="ECO:0000256" key="4">
    <source>
        <dbReference type="SAM" id="MobiDB-lite"/>
    </source>
</evidence>
<dbReference type="AlphaFoldDB" id="J5TQ33"/>
<dbReference type="GO" id="GO:0006623">
    <property type="term" value="P:protein targeting to vacuole"/>
    <property type="evidence" value="ECO:0007669"/>
    <property type="project" value="UniProtKB-UniRule"/>
</dbReference>
<evidence type="ECO:0000259" key="5">
    <source>
        <dbReference type="Pfam" id="PF19036"/>
    </source>
</evidence>
<keyword evidence="3" id="KW-0072">Autophagy</keyword>
<evidence type="ECO:0000313" key="9">
    <source>
        <dbReference type="Proteomes" id="UP000002748"/>
    </source>
</evidence>
<feature type="compositionally biased region" description="Basic and acidic residues" evidence="4">
    <location>
        <begin position="1"/>
        <end position="10"/>
    </location>
</feature>
<dbReference type="Pfam" id="PF19037">
    <property type="entry name" value="Fuz_longin_2"/>
    <property type="match status" value="1"/>
</dbReference>
<protein>
    <recommendedName>
        <fullName evidence="2 3">Vacuolar fusion protein MON1</fullName>
    </recommendedName>
</protein>
<dbReference type="GO" id="GO:0006914">
    <property type="term" value="P:autophagy"/>
    <property type="evidence" value="ECO:0007669"/>
    <property type="project" value="UniProtKB-UniRule"/>
</dbReference>
<evidence type="ECO:0000256" key="1">
    <source>
        <dbReference type="ARBA" id="ARBA00004380"/>
    </source>
</evidence>
<dbReference type="Proteomes" id="UP000002748">
    <property type="component" value="Unassembled WGS sequence"/>
</dbReference>
<keyword evidence="3" id="KW-0967">Endosome</keyword>
<dbReference type="GO" id="GO:0016192">
    <property type="term" value="P:vesicle-mediated transport"/>
    <property type="evidence" value="ECO:0007669"/>
    <property type="project" value="InterPro"/>
</dbReference>